<dbReference type="GO" id="GO:0006281">
    <property type="term" value="P:DNA repair"/>
    <property type="evidence" value="ECO:0007669"/>
    <property type="project" value="UniProtKB-KW"/>
</dbReference>
<dbReference type="Gene3D" id="3.40.1170.60">
    <property type="match status" value="1"/>
</dbReference>
<dbReference type="GO" id="GO:0003684">
    <property type="term" value="F:damaged DNA binding"/>
    <property type="evidence" value="ECO:0007669"/>
    <property type="project" value="InterPro"/>
</dbReference>
<reference evidence="13 14" key="1">
    <citation type="journal article" date="2018" name="IMA Fungus">
        <title>IMA Genome-F 9: Draft genome sequence of Annulohypoxylon stygium, Aspergillus mulundensis, Berkeleyomyces basicola (syn. Thielaviopsis basicola), Ceratocystis smalleyi, two Cercospora beticola strains, Coleophoma cylindrospora, Fusarium fracticaudum, Phialophora cf. hyalina, and Morchella septimelata.</title>
        <authorList>
            <person name="Wingfield B.D."/>
            <person name="Bills G.F."/>
            <person name="Dong Y."/>
            <person name="Huang W."/>
            <person name="Nel W.J."/>
            <person name="Swalarsk-Parry B.S."/>
            <person name="Vaghefi N."/>
            <person name="Wilken P.M."/>
            <person name="An Z."/>
            <person name="de Beer Z.W."/>
            <person name="De Vos L."/>
            <person name="Chen L."/>
            <person name="Duong T.A."/>
            <person name="Gao Y."/>
            <person name="Hammerbacher A."/>
            <person name="Kikkert J.R."/>
            <person name="Li Y."/>
            <person name="Li H."/>
            <person name="Li K."/>
            <person name="Li Q."/>
            <person name="Liu X."/>
            <person name="Ma X."/>
            <person name="Naidoo K."/>
            <person name="Pethybridge S.J."/>
            <person name="Sun J."/>
            <person name="Steenkamp E.T."/>
            <person name="van der Nest M.A."/>
            <person name="van Wyk S."/>
            <person name="Wingfield M.J."/>
            <person name="Xiong C."/>
            <person name="Yue Q."/>
            <person name="Zhang X."/>
        </authorList>
    </citation>
    <scope>NUCLEOTIDE SEQUENCE [LARGE SCALE GENOMIC DNA]</scope>
    <source>
        <strain evidence="13 14">BP 5553</strain>
    </source>
</reference>
<dbReference type="InterPro" id="IPR052230">
    <property type="entry name" value="DNA_polymerase_eta"/>
</dbReference>
<protein>
    <recommendedName>
        <fullName evidence="9">DNA polymerase eta</fullName>
    </recommendedName>
</protein>
<evidence type="ECO:0000256" key="10">
    <source>
        <dbReference type="SAM" id="MobiDB-lite"/>
    </source>
</evidence>
<dbReference type="PROSITE" id="PS51907">
    <property type="entry name" value="ZF_UBZ3"/>
    <property type="match status" value="1"/>
</dbReference>
<dbReference type="Pfam" id="PF18439">
    <property type="entry name" value="zf_UBZ"/>
    <property type="match status" value="1"/>
</dbReference>
<dbReference type="Gene3D" id="1.10.150.20">
    <property type="entry name" value="5' to 3' exonuclease, C-terminal subdomain"/>
    <property type="match status" value="1"/>
</dbReference>
<keyword evidence="14" id="KW-1185">Reference proteome</keyword>
<evidence type="ECO:0000256" key="6">
    <source>
        <dbReference type="ARBA" id="ARBA00022833"/>
    </source>
</evidence>
<dbReference type="PIRSF" id="PIRSF036603">
    <property type="entry name" value="DPol_eta"/>
    <property type="match status" value="1"/>
</dbReference>
<comment type="subcellular location">
    <subcellularLocation>
        <location evidence="1">Nucleus</location>
    </subcellularLocation>
</comment>
<gene>
    <name evidence="13" type="ORF">BP5553_01521</name>
</gene>
<organism evidence="13 14">
    <name type="scientific">Venustampulla echinocandica</name>
    <dbReference type="NCBI Taxonomy" id="2656787"/>
    <lineage>
        <taxon>Eukaryota</taxon>
        <taxon>Fungi</taxon>
        <taxon>Dikarya</taxon>
        <taxon>Ascomycota</taxon>
        <taxon>Pezizomycotina</taxon>
        <taxon>Leotiomycetes</taxon>
        <taxon>Helotiales</taxon>
        <taxon>Pleuroascaceae</taxon>
        <taxon>Venustampulla</taxon>
    </lineage>
</organism>
<dbReference type="PANTHER" id="PTHR45873:SF1">
    <property type="entry name" value="DNA POLYMERASE ETA"/>
    <property type="match status" value="1"/>
</dbReference>
<dbReference type="GO" id="GO:0042276">
    <property type="term" value="P:error-prone translesion synthesis"/>
    <property type="evidence" value="ECO:0007669"/>
    <property type="project" value="TreeGrafter"/>
</dbReference>
<dbReference type="GO" id="GO:0035861">
    <property type="term" value="C:site of double-strand break"/>
    <property type="evidence" value="ECO:0007669"/>
    <property type="project" value="TreeGrafter"/>
</dbReference>
<dbReference type="FunFam" id="3.40.1170.60:FF:000008">
    <property type="entry name" value="DNA polymerase eta subunit"/>
    <property type="match status" value="1"/>
</dbReference>
<dbReference type="Gene3D" id="3.30.70.270">
    <property type="match status" value="1"/>
</dbReference>
<evidence type="ECO:0000256" key="8">
    <source>
        <dbReference type="ARBA" id="ARBA00023242"/>
    </source>
</evidence>
<dbReference type="PANTHER" id="PTHR45873">
    <property type="entry name" value="DNA POLYMERASE ETA"/>
    <property type="match status" value="1"/>
</dbReference>
<dbReference type="InterPro" id="IPR043502">
    <property type="entry name" value="DNA/RNA_pol_sf"/>
</dbReference>
<dbReference type="InterPro" id="IPR043128">
    <property type="entry name" value="Rev_trsase/Diguanyl_cyclase"/>
</dbReference>
<dbReference type="Pfam" id="PF11799">
    <property type="entry name" value="IMS_C"/>
    <property type="match status" value="1"/>
</dbReference>
<feature type="domain" description="UmuC" evidence="11">
    <location>
        <begin position="44"/>
        <end position="306"/>
    </location>
</feature>
<evidence type="ECO:0000256" key="4">
    <source>
        <dbReference type="ARBA" id="ARBA00022763"/>
    </source>
</evidence>
<evidence type="ECO:0000256" key="1">
    <source>
        <dbReference type="ARBA" id="ARBA00004123"/>
    </source>
</evidence>
<dbReference type="GO" id="GO:0009314">
    <property type="term" value="P:response to radiation"/>
    <property type="evidence" value="ECO:0007669"/>
    <property type="project" value="TreeGrafter"/>
</dbReference>
<evidence type="ECO:0000256" key="5">
    <source>
        <dbReference type="ARBA" id="ARBA00022771"/>
    </source>
</evidence>
<evidence type="ECO:0000256" key="7">
    <source>
        <dbReference type="ARBA" id="ARBA00023204"/>
    </source>
</evidence>
<sequence>MSSSQPFAPSSQFSSESRSTTSRFTYKQLAQLAASSTASPLRVIAHVDLDAFYAQCEMVRMGVAEDQPLAVQQWTDLIAVNYPARDFGISRMVTATEAKKLCPNLICQHVATWKEGEEKWAYHDDAPKNIATQKAALDPYRLESRRILACIKETLPANLQKIEKAGMDEVFLDLSAHVHSIMLERYPELAGPVPHNDPHEQLPRPPTTALDWQADALIDLDIDETEDDNPDWDDVAILIGSEIVRMVRAAVREKLKYTCSGGIAQNKMIAKLGSAHKKPNQQTVVRNRAVQQFLSDFKFTKIRGLGGKLGEQIAAAFGIATIEELLLVPIEQLQQKLGDDSGTWVYQIIRGNDSSEVNSRTQIKSMLSAKSFRPSINTAEQATRWLRIFVSDIYARLVEEGVLENKRRPKTMNLHYRQGGQTRSRQGPIPQGRRLDEAGLFALSKTLLDQIILEGQVWPCAHLSLYVGGFEDGIVGNMSIGSFLVKGEEAKTLAMNPRESGSSETRQERPGKRRRNGSTTGIGRFFKTNSIDHHQDEPNAQYLSGMDTTPAKLGTDSSEVAAIGSKLSHESEGSETPKQATISGHILGLQQQPITDYVCVRCNIPLESAIALQSHQDWHFAKDLEDEDRVRTVTRPNATTHGKKPTGASSTKKNGRSNKPEKGQSKLTFG</sequence>
<dbReference type="STRING" id="2656787.A0A370U190"/>
<keyword evidence="6" id="KW-0862">Zinc</keyword>
<evidence type="ECO:0000313" key="13">
    <source>
        <dbReference type="EMBL" id="RDL41542.1"/>
    </source>
</evidence>
<dbReference type="InterPro" id="IPR041298">
    <property type="entry name" value="UBZ3"/>
</dbReference>
<evidence type="ECO:0000313" key="14">
    <source>
        <dbReference type="Proteomes" id="UP000254866"/>
    </source>
</evidence>
<dbReference type="GO" id="GO:0005634">
    <property type="term" value="C:nucleus"/>
    <property type="evidence" value="ECO:0007669"/>
    <property type="project" value="UniProtKB-SubCell"/>
</dbReference>
<dbReference type="EMBL" id="NPIC01000001">
    <property type="protein sequence ID" value="RDL41542.1"/>
    <property type="molecule type" value="Genomic_DNA"/>
</dbReference>
<dbReference type="InterPro" id="IPR013087">
    <property type="entry name" value="Znf_C2H2_type"/>
</dbReference>
<dbReference type="FunFam" id="1.10.150.20:FF:000014">
    <property type="entry name" value="Polymerase (DNA directed), eta"/>
    <property type="match status" value="1"/>
</dbReference>
<dbReference type="PROSITE" id="PS00028">
    <property type="entry name" value="ZINC_FINGER_C2H2_1"/>
    <property type="match status" value="1"/>
</dbReference>
<keyword evidence="4" id="KW-0227">DNA damage</keyword>
<dbReference type="InterPro" id="IPR017961">
    <property type="entry name" value="DNA_pol_Y-fam_little_finger"/>
</dbReference>
<comment type="caution">
    <text evidence="13">The sequence shown here is derived from an EMBL/GenBank/DDBJ whole genome shotgun (WGS) entry which is preliminary data.</text>
</comment>
<evidence type="ECO:0000259" key="11">
    <source>
        <dbReference type="PROSITE" id="PS50173"/>
    </source>
</evidence>
<evidence type="ECO:0000256" key="2">
    <source>
        <dbReference type="ARBA" id="ARBA00022679"/>
    </source>
</evidence>
<feature type="region of interest" description="Disordered" evidence="10">
    <location>
        <begin position="629"/>
        <end position="670"/>
    </location>
</feature>
<keyword evidence="8" id="KW-0539">Nucleus</keyword>
<keyword evidence="2" id="KW-0808">Transferase</keyword>
<dbReference type="AlphaFoldDB" id="A0A370U190"/>
<evidence type="ECO:0000256" key="3">
    <source>
        <dbReference type="ARBA" id="ARBA00022723"/>
    </source>
</evidence>
<keyword evidence="5" id="KW-0863">Zinc-finger</keyword>
<dbReference type="GO" id="GO:0005657">
    <property type="term" value="C:replication fork"/>
    <property type="evidence" value="ECO:0007669"/>
    <property type="project" value="UniProtKB-ARBA"/>
</dbReference>
<dbReference type="OrthoDB" id="5723at2759"/>
<feature type="region of interest" description="Disordered" evidence="10">
    <location>
        <begin position="493"/>
        <end position="554"/>
    </location>
</feature>
<keyword evidence="3" id="KW-0479">Metal-binding</keyword>
<name>A0A370U190_9HELO</name>
<feature type="domain" description="UBZ3-type" evidence="12">
    <location>
        <begin position="592"/>
        <end position="627"/>
    </location>
</feature>
<dbReference type="GO" id="GO:0007064">
    <property type="term" value="P:mitotic sister chromatid cohesion"/>
    <property type="evidence" value="ECO:0007669"/>
    <property type="project" value="UniProtKB-ARBA"/>
</dbReference>
<keyword evidence="7" id="KW-0234">DNA repair</keyword>
<dbReference type="Proteomes" id="UP000254866">
    <property type="component" value="Unassembled WGS sequence"/>
</dbReference>
<dbReference type="InterPro" id="IPR001126">
    <property type="entry name" value="UmuC"/>
</dbReference>
<evidence type="ECO:0000256" key="9">
    <source>
        <dbReference type="ARBA" id="ARBA00044975"/>
    </source>
</evidence>
<dbReference type="GO" id="GO:0003887">
    <property type="term" value="F:DNA-directed DNA polymerase activity"/>
    <property type="evidence" value="ECO:0007669"/>
    <property type="project" value="TreeGrafter"/>
</dbReference>
<dbReference type="GO" id="GO:0070987">
    <property type="term" value="P:error-free translesion synthesis"/>
    <property type="evidence" value="ECO:0007669"/>
    <property type="project" value="UniProtKB-ARBA"/>
</dbReference>
<dbReference type="FunFam" id="3.30.1490.100:FF:000009">
    <property type="entry name" value="DNA polymerase eta subunit"/>
    <property type="match status" value="1"/>
</dbReference>
<dbReference type="GO" id="GO:0008270">
    <property type="term" value="F:zinc ion binding"/>
    <property type="evidence" value="ECO:0007669"/>
    <property type="project" value="UniProtKB-KW"/>
</dbReference>
<accession>A0A370U190</accession>
<dbReference type="InterPro" id="IPR036775">
    <property type="entry name" value="DNA_pol_Y-fam_lit_finger_sf"/>
</dbReference>
<dbReference type="Pfam" id="PF00817">
    <property type="entry name" value="IMS"/>
    <property type="match status" value="1"/>
</dbReference>
<dbReference type="SUPFAM" id="SSF56672">
    <property type="entry name" value="DNA/RNA polymerases"/>
    <property type="match status" value="1"/>
</dbReference>
<dbReference type="SUPFAM" id="SSF100879">
    <property type="entry name" value="Lesion bypass DNA polymerase (Y-family), little finger domain"/>
    <property type="match status" value="1"/>
</dbReference>
<evidence type="ECO:0000259" key="12">
    <source>
        <dbReference type="PROSITE" id="PS51907"/>
    </source>
</evidence>
<dbReference type="Pfam" id="PF21704">
    <property type="entry name" value="POLH-Rev1_HhH"/>
    <property type="match status" value="1"/>
</dbReference>
<dbReference type="Gene3D" id="3.30.1490.100">
    <property type="entry name" value="DNA polymerase, Y-family, little finger domain"/>
    <property type="match status" value="1"/>
</dbReference>
<dbReference type="PROSITE" id="PS50173">
    <property type="entry name" value="UMUC"/>
    <property type="match status" value="1"/>
</dbReference>
<dbReference type="RefSeq" id="XP_031874198.1">
    <property type="nucleotide sequence ID" value="XM_032010144.1"/>
</dbReference>
<proteinExistence type="predicted"/>
<dbReference type="GeneID" id="43594370"/>